<accession>A0ABU0TBA9</accession>
<protein>
    <submittedName>
        <fullName evidence="2">Uncharacterized protein</fullName>
    </submittedName>
</protein>
<dbReference type="Proteomes" id="UP001230328">
    <property type="component" value="Unassembled WGS sequence"/>
</dbReference>
<feature type="transmembrane region" description="Helical" evidence="1">
    <location>
        <begin position="6"/>
        <end position="26"/>
    </location>
</feature>
<evidence type="ECO:0000313" key="3">
    <source>
        <dbReference type="Proteomes" id="UP001230328"/>
    </source>
</evidence>
<evidence type="ECO:0000256" key="1">
    <source>
        <dbReference type="SAM" id="Phobius"/>
    </source>
</evidence>
<keyword evidence="1" id="KW-0812">Transmembrane</keyword>
<keyword evidence="1" id="KW-0472">Membrane</keyword>
<name>A0ABU0TBA9_9ACTN</name>
<dbReference type="RefSeq" id="WP_307530227.1">
    <property type="nucleotide sequence ID" value="NZ_JAUSZI010000002.1"/>
</dbReference>
<sequence>MDSAMVVVTIVSIGTAKGCGLLALWLRLRWRAQQELARQRCLAGALGAAAAGGRLEFETSGADGHRLRMRLLPAPAAEGRGGI</sequence>
<proteinExistence type="predicted"/>
<organism evidence="2 3">
    <name type="scientific">Streptomyces umbrinus</name>
    <dbReference type="NCBI Taxonomy" id="67370"/>
    <lineage>
        <taxon>Bacteria</taxon>
        <taxon>Bacillati</taxon>
        <taxon>Actinomycetota</taxon>
        <taxon>Actinomycetes</taxon>
        <taxon>Kitasatosporales</taxon>
        <taxon>Streptomycetaceae</taxon>
        <taxon>Streptomyces</taxon>
        <taxon>Streptomyces phaeochromogenes group</taxon>
    </lineage>
</organism>
<reference evidence="2 3" key="1">
    <citation type="submission" date="2023-07" db="EMBL/GenBank/DDBJ databases">
        <title>Comparative genomics of wheat-associated soil bacteria to identify genetic determinants of phenazine resistance.</title>
        <authorList>
            <person name="Mouncey N."/>
        </authorList>
    </citation>
    <scope>NUCLEOTIDE SEQUENCE [LARGE SCALE GENOMIC DNA]</scope>
    <source>
        <strain evidence="2 3">V2I4</strain>
    </source>
</reference>
<comment type="caution">
    <text evidence="2">The sequence shown here is derived from an EMBL/GenBank/DDBJ whole genome shotgun (WGS) entry which is preliminary data.</text>
</comment>
<evidence type="ECO:0000313" key="2">
    <source>
        <dbReference type="EMBL" id="MDQ1033100.1"/>
    </source>
</evidence>
<keyword evidence="1" id="KW-1133">Transmembrane helix</keyword>
<dbReference type="EMBL" id="JAUSZI010000002">
    <property type="protein sequence ID" value="MDQ1033100.1"/>
    <property type="molecule type" value="Genomic_DNA"/>
</dbReference>
<gene>
    <name evidence="2" type="ORF">QF035_010682</name>
</gene>
<keyword evidence="3" id="KW-1185">Reference proteome</keyword>